<accession>A0ABX0I113</accession>
<evidence type="ECO:0000313" key="2">
    <source>
        <dbReference type="Proteomes" id="UP000802098"/>
    </source>
</evidence>
<organism evidence="1 2">
    <name type="scientific">Rubrivivax benzoatilyticus</name>
    <dbReference type="NCBI Taxonomy" id="316997"/>
    <lineage>
        <taxon>Bacteria</taxon>
        <taxon>Pseudomonadati</taxon>
        <taxon>Pseudomonadota</taxon>
        <taxon>Betaproteobacteria</taxon>
        <taxon>Burkholderiales</taxon>
        <taxon>Sphaerotilaceae</taxon>
        <taxon>Rubrivivax</taxon>
    </lineage>
</organism>
<gene>
    <name evidence="1" type="ORF">G7087_13070</name>
</gene>
<keyword evidence="2" id="KW-1185">Reference proteome</keyword>
<dbReference type="Pfam" id="PF11848">
    <property type="entry name" value="DUF3368"/>
    <property type="match status" value="1"/>
</dbReference>
<name>A0ABX0I113_9BURK</name>
<sequence length="164" mass="18136">MIILVSDTSVLIDLERGGLLEPAFSCDLTMVVPDLLFARELEAENGPLLRTLGLGVVALNPDEVDFAQQLRKLRPGLSLPDCFALSCARRQGHALVSGDKLLRAEAQARHCVVYGLLWVLDQMEASGKVGAATLHEGLSRIWNHPRRRLPKAEVMERLQRWSCG</sequence>
<dbReference type="InterPro" id="IPR021799">
    <property type="entry name" value="PIN-like_prokaryotic"/>
</dbReference>
<reference evidence="1 2" key="1">
    <citation type="submission" date="2020-03" db="EMBL/GenBank/DDBJ databases">
        <title>Rubrivivax benzoatilyticus JA2 (sequenced after 10 years sub-culturing).</title>
        <authorList>
            <person name="Gupta D."/>
            <person name="Chintalapati S."/>
            <person name="Chintalapati V.R."/>
        </authorList>
    </citation>
    <scope>NUCLEOTIDE SEQUENCE [LARGE SCALE GENOMIC DNA]</scope>
    <source>
        <strain evidence="1 2">JA2-Mal</strain>
    </source>
</reference>
<dbReference type="Gene3D" id="3.40.50.1010">
    <property type="entry name" value="5'-nuclease"/>
    <property type="match status" value="1"/>
</dbReference>
<comment type="caution">
    <text evidence="1">The sequence shown here is derived from an EMBL/GenBank/DDBJ whole genome shotgun (WGS) entry which is preliminary data.</text>
</comment>
<dbReference type="InterPro" id="IPR029060">
    <property type="entry name" value="PIN-like_dom_sf"/>
</dbReference>
<proteinExistence type="predicted"/>
<dbReference type="Proteomes" id="UP000802098">
    <property type="component" value="Unassembled WGS sequence"/>
</dbReference>
<evidence type="ECO:0000313" key="1">
    <source>
        <dbReference type="EMBL" id="NHK99309.1"/>
    </source>
</evidence>
<dbReference type="EMBL" id="JAAOCD010000006">
    <property type="protein sequence ID" value="NHK99309.1"/>
    <property type="molecule type" value="Genomic_DNA"/>
</dbReference>
<dbReference type="RefSeq" id="WP_009858731.1">
    <property type="nucleotide sequence ID" value="NZ_JAAOCD010000006.1"/>
</dbReference>
<dbReference type="SUPFAM" id="SSF88723">
    <property type="entry name" value="PIN domain-like"/>
    <property type="match status" value="1"/>
</dbReference>
<protein>
    <submittedName>
        <fullName evidence="1">Type II toxin-antitoxin system VapC family toxin</fullName>
    </submittedName>
</protein>